<evidence type="ECO:0000259" key="5">
    <source>
        <dbReference type="PROSITE" id="PS50931"/>
    </source>
</evidence>
<feature type="domain" description="HTH lysR-type" evidence="5">
    <location>
        <begin position="4"/>
        <end position="61"/>
    </location>
</feature>
<gene>
    <name evidence="6" type="ORF">AB2L27_11510</name>
</gene>
<keyword evidence="7" id="KW-1185">Reference proteome</keyword>
<dbReference type="Gene3D" id="1.10.10.10">
    <property type="entry name" value="Winged helix-like DNA-binding domain superfamily/Winged helix DNA-binding domain"/>
    <property type="match status" value="1"/>
</dbReference>
<dbReference type="InterPro" id="IPR036390">
    <property type="entry name" value="WH_DNA-bd_sf"/>
</dbReference>
<dbReference type="EMBL" id="JBGFTU010000011">
    <property type="protein sequence ID" value="MEZ0165386.1"/>
    <property type="molecule type" value="Genomic_DNA"/>
</dbReference>
<organism evidence="6 7">
    <name type="scientific">Kineococcus halophytocola</name>
    <dbReference type="NCBI Taxonomy" id="3234027"/>
    <lineage>
        <taxon>Bacteria</taxon>
        <taxon>Bacillati</taxon>
        <taxon>Actinomycetota</taxon>
        <taxon>Actinomycetes</taxon>
        <taxon>Kineosporiales</taxon>
        <taxon>Kineosporiaceae</taxon>
        <taxon>Kineococcus</taxon>
    </lineage>
</organism>
<dbReference type="PROSITE" id="PS50931">
    <property type="entry name" value="HTH_LYSR"/>
    <property type="match status" value="1"/>
</dbReference>
<reference evidence="6 7" key="1">
    <citation type="submission" date="2024-07" db="EMBL/GenBank/DDBJ databases">
        <authorList>
            <person name="Thanompreechachai J."/>
            <person name="Duangmal K."/>
        </authorList>
    </citation>
    <scope>NUCLEOTIDE SEQUENCE [LARGE SCALE GENOMIC DNA]</scope>
    <source>
        <strain evidence="6 7">LSe6-4</strain>
    </source>
</reference>
<dbReference type="Gene3D" id="3.40.190.10">
    <property type="entry name" value="Periplasmic binding protein-like II"/>
    <property type="match status" value="2"/>
</dbReference>
<evidence type="ECO:0000313" key="6">
    <source>
        <dbReference type="EMBL" id="MEZ0165386.1"/>
    </source>
</evidence>
<dbReference type="SUPFAM" id="SSF46785">
    <property type="entry name" value="Winged helix' DNA-binding domain"/>
    <property type="match status" value="1"/>
</dbReference>
<proteinExistence type="inferred from homology"/>
<keyword evidence="2" id="KW-0805">Transcription regulation</keyword>
<evidence type="ECO:0000313" key="7">
    <source>
        <dbReference type="Proteomes" id="UP001565927"/>
    </source>
</evidence>
<dbReference type="SUPFAM" id="SSF53850">
    <property type="entry name" value="Periplasmic binding protein-like II"/>
    <property type="match status" value="1"/>
</dbReference>
<dbReference type="Proteomes" id="UP001565927">
    <property type="component" value="Unassembled WGS sequence"/>
</dbReference>
<protein>
    <submittedName>
        <fullName evidence="6">LysR family transcriptional regulator</fullName>
    </submittedName>
</protein>
<comment type="caution">
    <text evidence="6">The sequence shown here is derived from an EMBL/GenBank/DDBJ whole genome shotgun (WGS) entry which is preliminary data.</text>
</comment>
<evidence type="ECO:0000256" key="2">
    <source>
        <dbReference type="ARBA" id="ARBA00023015"/>
    </source>
</evidence>
<evidence type="ECO:0000256" key="1">
    <source>
        <dbReference type="ARBA" id="ARBA00009437"/>
    </source>
</evidence>
<sequence length="300" mass="32095">MDVVTLRRLEYFVAVAEHRSFTAAARALHMAQPPLSAQVRALEREVGAELFDRTGRTPVLTAAGRALLPEVRRLLAAYARLPATARQARDGDVGRLRVGLVPSAVAGGLPDVLRRVRGELPGLEVALVEGRPTELLRRLDHDDLDVVLLYAVPDGPALASQVLAREPLVLALPRGHRLAAGPAVAVADLEHEPLLLPARHGDDGLRERTAALLAGVHVRVVQDDLWMVQTMVALVAAGLGCAVVPASTTGLRPDAVGYRPFTGTAPGLELVATWREDRDHPPVARFLDRWTTPGTGTGPS</sequence>
<dbReference type="PRINTS" id="PR00039">
    <property type="entry name" value="HTHLYSR"/>
</dbReference>
<dbReference type="CDD" id="cd08414">
    <property type="entry name" value="PBP2_LTTR_aromatics_like"/>
    <property type="match status" value="1"/>
</dbReference>
<evidence type="ECO:0000256" key="3">
    <source>
        <dbReference type="ARBA" id="ARBA00023125"/>
    </source>
</evidence>
<dbReference type="InterPro" id="IPR005119">
    <property type="entry name" value="LysR_subst-bd"/>
</dbReference>
<keyword evidence="3" id="KW-0238">DNA-binding</keyword>
<dbReference type="PANTHER" id="PTHR30346:SF28">
    <property type="entry name" value="HTH-TYPE TRANSCRIPTIONAL REGULATOR CYNR"/>
    <property type="match status" value="1"/>
</dbReference>
<name>A0ABV4H1E0_9ACTN</name>
<keyword evidence="4" id="KW-0804">Transcription</keyword>
<comment type="similarity">
    <text evidence="1">Belongs to the LysR transcriptional regulatory family.</text>
</comment>
<dbReference type="InterPro" id="IPR000847">
    <property type="entry name" value="LysR_HTH_N"/>
</dbReference>
<dbReference type="RefSeq" id="WP_370441605.1">
    <property type="nucleotide sequence ID" value="NZ_JBGFTU010000011.1"/>
</dbReference>
<dbReference type="Pfam" id="PF03466">
    <property type="entry name" value="LysR_substrate"/>
    <property type="match status" value="1"/>
</dbReference>
<dbReference type="PANTHER" id="PTHR30346">
    <property type="entry name" value="TRANSCRIPTIONAL DUAL REGULATOR HCAR-RELATED"/>
    <property type="match status" value="1"/>
</dbReference>
<dbReference type="Pfam" id="PF00126">
    <property type="entry name" value="HTH_1"/>
    <property type="match status" value="1"/>
</dbReference>
<dbReference type="InterPro" id="IPR036388">
    <property type="entry name" value="WH-like_DNA-bd_sf"/>
</dbReference>
<evidence type="ECO:0000256" key="4">
    <source>
        <dbReference type="ARBA" id="ARBA00023163"/>
    </source>
</evidence>
<accession>A0ABV4H1E0</accession>